<feature type="domain" description="Alpha-D-phosphohexomutase alpha/beta/alpha" evidence="19">
    <location>
        <begin position="125"/>
        <end position="170"/>
    </location>
</feature>
<evidence type="ECO:0000256" key="9">
    <source>
        <dbReference type="ARBA" id="ARBA00023277"/>
    </source>
</evidence>
<evidence type="ECO:0000256" key="3">
    <source>
        <dbReference type="ARBA" id="ARBA00010231"/>
    </source>
</evidence>
<name>A0A8X6HW89_TRICU</name>
<comment type="caution">
    <text evidence="22">The sequence shown here is derived from an EMBL/GenBank/DDBJ whole genome shotgun (WGS) entry which is preliminary data.</text>
</comment>
<dbReference type="InterPro" id="IPR049022">
    <property type="entry name" value="AMG1_III"/>
</dbReference>
<dbReference type="GO" id="GO:0006048">
    <property type="term" value="P:UDP-N-acetylglucosamine biosynthetic process"/>
    <property type="evidence" value="ECO:0007669"/>
    <property type="project" value="UniProtKB-UniRule"/>
</dbReference>
<dbReference type="InterPro" id="IPR005844">
    <property type="entry name" value="A-D-PHexomutase_a/b/a-I"/>
</dbReference>
<dbReference type="GO" id="GO:0071555">
    <property type="term" value="P:cell wall organization"/>
    <property type="evidence" value="ECO:0007669"/>
    <property type="project" value="UniProtKB-KW"/>
</dbReference>
<dbReference type="Pfam" id="PF02878">
    <property type="entry name" value="PGM_PMM_I"/>
    <property type="match status" value="2"/>
</dbReference>
<dbReference type="FunFam" id="3.40.120.10:FF:000013">
    <property type="entry name" value="Phosphoacetylglucosamine mutase"/>
    <property type="match status" value="1"/>
</dbReference>
<feature type="binding site" evidence="16">
    <location>
        <begin position="373"/>
        <end position="375"/>
    </location>
    <ligand>
        <name>substrate</name>
    </ligand>
</feature>
<dbReference type="Pfam" id="PF00408">
    <property type="entry name" value="PGM_PMM_IV"/>
    <property type="match status" value="1"/>
</dbReference>
<dbReference type="FunFam" id="3.30.310.50:FF:000003">
    <property type="entry name" value="Phosphoacetylglucosamine mutase"/>
    <property type="match status" value="1"/>
</dbReference>
<dbReference type="GO" id="GO:0000287">
    <property type="term" value="F:magnesium ion binding"/>
    <property type="evidence" value="ECO:0007669"/>
    <property type="project" value="InterPro"/>
</dbReference>
<comment type="similarity">
    <text evidence="3 14">Belongs to the phosphohexose mutase family.</text>
</comment>
<dbReference type="InterPro" id="IPR036900">
    <property type="entry name" value="A-D-PHexomutase_C_sf"/>
</dbReference>
<dbReference type="FunFam" id="3.40.120.10:FF:000023">
    <property type="entry name" value="Phosphoacetylglucosamine mutase"/>
    <property type="match status" value="1"/>
</dbReference>
<keyword evidence="7 14" id="KW-0460">Magnesium</keyword>
<evidence type="ECO:0000256" key="14">
    <source>
        <dbReference type="PIRNR" id="PIRNR016408"/>
    </source>
</evidence>
<feature type="domain" description="Alpha-D-phosphohexomutase alpha/beta/alpha" evidence="19">
    <location>
        <begin position="58"/>
        <end position="94"/>
    </location>
</feature>
<dbReference type="Gene3D" id="3.30.310.50">
    <property type="entry name" value="Alpha-D-phosphohexomutase, C-terminal domain"/>
    <property type="match status" value="1"/>
</dbReference>
<evidence type="ECO:0000313" key="23">
    <source>
        <dbReference type="Proteomes" id="UP000887116"/>
    </source>
</evidence>
<keyword evidence="9" id="KW-0119">Carbohydrate metabolism</keyword>
<dbReference type="EC" id="5.4.2.3" evidence="4 14"/>
<dbReference type="Gene3D" id="3.40.120.10">
    <property type="entry name" value="Alpha-D-Glucose-1,6-Bisphosphate, subunit A, domain 3"/>
    <property type="match status" value="3"/>
</dbReference>
<feature type="domain" description="Phosphoacetylglucosamine mutase AMG1" evidence="20">
    <location>
        <begin position="300"/>
        <end position="440"/>
    </location>
</feature>
<evidence type="ECO:0000256" key="10">
    <source>
        <dbReference type="ARBA" id="ARBA00023316"/>
    </source>
</evidence>
<keyword evidence="6 14" id="KW-0479">Metal-binding</keyword>
<dbReference type="Pfam" id="PF21405">
    <property type="entry name" value="AMG1_II"/>
    <property type="match status" value="1"/>
</dbReference>
<evidence type="ECO:0000256" key="8">
    <source>
        <dbReference type="ARBA" id="ARBA00023235"/>
    </source>
</evidence>
<keyword evidence="5" id="KW-0597">Phosphoprotein</keyword>
<comment type="function">
    <text evidence="14">Catalyzes the conversion of GlcNAc-6-P into GlcNAc-1-P during the synthesis of uridine diphosphate/UDP-GlcNAc, a sugar nucleotide critical to multiple glycosylation pathways including protein N- and O-glycosylation.</text>
</comment>
<gene>
    <name evidence="22" type="primary">PGM3</name>
    <name evidence="22" type="ORF">TNCT_334201</name>
</gene>
<protein>
    <recommendedName>
        <fullName evidence="4 14">Phosphoacetylglucosamine mutase</fullName>
        <shortName evidence="14">PAGM</shortName>
        <ecNumber evidence="4 14">5.4.2.3</ecNumber>
    </recommendedName>
    <alternativeName>
        <fullName evidence="12 14">Acetylglucosamine phosphomutase</fullName>
    </alternativeName>
    <alternativeName>
        <fullName evidence="11 14">N-acetylglucosamine-phosphate mutase</fullName>
    </alternativeName>
</protein>
<dbReference type="Proteomes" id="UP000887116">
    <property type="component" value="Unassembled WGS sequence"/>
</dbReference>
<dbReference type="SUPFAM" id="SSF53738">
    <property type="entry name" value="Phosphoglucomutase, first 3 domains"/>
    <property type="match status" value="4"/>
</dbReference>
<evidence type="ECO:0000256" key="4">
    <source>
        <dbReference type="ARBA" id="ARBA00012731"/>
    </source>
</evidence>
<feature type="binding site" evidence="17">
    <location>
        <position position="281"/>
    </location>
    <ligand>
        <name>Mg(2+)</name>
        <dbReference type="ChEBI" id="CHEBI:18420"/>
    </ligand>
</feature>
<dbReference type="PANTHER" id="PTHR45955:SF1">
    <property type="entry name" value="PHOSPHOACETYLGLUCOSAMINE MUTASE"/>
    <property type="match status" value="1"/>
</dbReference>
<dbReference type="InterPro" id="IPR005843">
    <property type="entry name" value="A-D-PHexomutase_C"/>
</dbReference>
<evidence type="ECO:0000259" key="20">
    <source>
        <dbReference type="Pfam" id="PF21404"/>
    </source>
</evidence>
<evidence type="ECO:0000256" key="13">
    <source>
        <dbReference type="ARBA" id="ARBA00059527"/>
    </source>
</evidence>
<evidence type="ECO:0000259" key="19">
    <source>
        <dbReference type="Pfam" id="PF02878"/>
    </source>
</evidence>
<reference evidence="22" key="1">
    <citation type="submission" date="2020-07" db="EMBL/GenBank/DDBJ databases">
        <title>Multicomponent nature underlies the extraordinary mechanical properties of spider dragline silk.</title>
        <authorList>
            <person name="Kono N."/>
            <person name="Nakamura H."/>
            <person name="Mori M."/>
            <person name="Yoshida Y."/>
            <person name="Ohtoshi R."/>
            <person name="Malay A.D."/>
            <person name="Moran D.A.P."/>
            <person name="Tomita M."/>
            <person name="Numata K."/>
            <person name="Arakawa K."/>
        </authorList>
    </citation>
    <scope>NUCLEOTIDE SEQUENCE</scope>
</reference>
<evidence type="ECO:0000256" key="2">
    <source>
        <dbReference type="ARBA" id="ARBA00004865"/>
    </source>
</evidence>
<feature type="domain" description="Phosphoacetylglucosamine mutase AMG1" evidence="21">
    <location>
        <begin position="182"/>
        <end position="286"/>
    </location>
</feature>
<feature type="active site" description="Phosphoserine intermediate" evidence="15">
    <location>
        <position position="68"/>
    </location>
</feature>
<dbReference type="PROSITE" id="PS00710">
    <property type="entry name" value="PGM_PMM"/>
    <property type="match status" value="1"/>
</dbReference>
<dbReference type="OrthoDB" id="1928at2759"/>
<feature type="domain" description="Alpha-D-phosphohexomutase C-terminal" evidence="18">
    <location>
        <begin position="485"/>
        <end position="529"/>
    </location>
</feature>
<evidence type="ECO:0000256" key="15">
    <source>
        <dbReference type="PIRSR" id="PIRSR016408-1"/>
    </source>
</evidence>
<evidence type="ECO:0000256" key="7">
    <source>
        <dbReference type="ARBA" id="ARBA00022842"/>
    </source>
</evidence>
<dbReference type="AlphaFoldDB" id="A0A8X6HW89"/>
<dbReference type="InterPro" id="IPR049023">
    <property type="entry name" value="AMG1_II"/>
</dbReference>
<comment type="pathway">
    <text evidence="2 14">Nucleotide-sugar biosynthesis; UDP-N-acetyl-alpha-D-glucosamine biosynthesis; N-acetyl-alpha-D-glucosamine 1-phosphate from alpha-D-glucosamine 6-phosphate (route I): step 2/2.</text>
</comment>
<dbReference type="InterPro" id="IPR016066">
    <property type="entry name" value="A-D-PHexomutase_CS"/>
</dbReference>
<dbReference type="CDD" id="cd03086">
    <property type="entry name" value="PGM3"/>
    <property type="match status" value="1"/>
</dbReference>
<dbReference type="GO" id="GO:0004610">
    <property type="term" value="F:phosphoacetylglucosamine mutase activity"/>
    <property type="evidence" value="ECO:0007669"/>
    <property type="project" value="UniProtKB-UniRule"/>
</dbReference>
<dbReference type="SUPFAM" id="SSF55957">
    <property type="entry name" value="Phosphoglucomutase, C-terminal domain"/>
    <property type="match status" value="1"/>
</dbReference>
<dbReference type="InterPro" id="IPR016055">
    <property type="entry name" value="A-D-PHexomutase_a/b/a-I/II/III"/>
</dbReference>
<feature type="binding site" evidence="17">
    <location>
        <position position="279"/>
    </location>
    <ligand>
        <name>Mg(2+)</name>
        <dbReference type="ChEBI" id="CHEBI:18420"/>
    </ligand>
</feature>
<evidence type="ECO:0000256" key="12">
    <source>
        <dbReference type="ARBA" id="ARBA00032065"/>
    </source>
</evidence>
<evidence type="ECO:0000256" key="11">
    <source>
        <dbReference type="ARBA" id="ARBA00031926"/>
    </source>
</evidence>
<comment type="cofactor">
    <cofactor evidence="14 17">
        <name>Mg(2+)</name>
        <dbReference type="ChEBI" id="CHEBI:18420"/>
    </cofactor>
    <text evidence="14 17">Binds 1 Mg(2+) ion per subunit.</text>
</comment>
<feature type="binding site" description="via phosphate group" evidence="17">
    <location>
        <position position="68"/>
    </location>
    <ligand>
        <name>Mg(2+)</name>
        <dbReference type="ChEBI" id="CHEBI:18420"/>
    </ligand>
</feature>
<evidence type="ECO:0000256" key="17">
    <source>
        <dbReference type="PIRSR" id="PIRSR016408-3"/>
    </source>
</evidence>
<evidence type="ECO:0000313" key="22">
    <source>
        <dbReference type="EMBL" id="GFQ82577.1"/>
    </source>
</evidence>
<keyword evidence="10" id="KW-0961">Cell wall biogenesis/degradation</keyword>
<dbReference type="InterPro" id="IPR016657">
    <property type="entry name" value="PAGM"/>
</dbReference>
<proteinExistence type="inferred from homology"/>
<organism evidence="22 23">
    <name type="scientific">Trichonephila clavata</name>
    <name type="common">Joro spider</name>
    <name type="synonym">Nephila clavata</name>
    <dbReference type="NCBI Taxonomy" id="2740835"/>
    <lineage>
        <taxon>Eukaryota</taxon>
        <taxon>Metazoa</taxon>
        <taxon>Ecdysozoa</taxon>
        <taxon>Arthropoda</taxon>
        <taxon>Chelicerata</taxon>
        <taxon>Arachnida</taxon>
        <taxon>Araneae</taxon>
        <taxon>Araneomorphae</taxon>
        <taxon>Entelegynae</taxon>
        <taxon>Araneoidea</taxon>
        <taxon>Nephilidae</taxon>
        <taxon>Trichonephila</taxon>
    </lineage>
</organism>
<evidence type="ECO:0000256" key="5">
    <source>
        <dbReference type="ARBA" id="ARBA00022553"/>
    </source>
</evidence>
<sequence>MREDFTLAASLGVQKYQKISSKTQQYGTSGFRDKASELTHVMYRMGLLSVLLSKAKNGSTIGIMITASHNPEEDNGIKLCDPSGEMIDKEWENYATDLVNISDDSLPDSLSMITCSSSINYDVPANVYLARDTRKSSEFLAKAATDGVKALNGEVKDFGLLTTPQLHFVVYCKSHPEYGAPTPEGYYKKLSNAFNSLIVEGQNKAKNYIPEVYVDGANGIGALKLKELQSYIDKLQFKIFNDGSTGVLNYKCGADFVNISQQPPEGCEVINGKRYASFDGDADRIVYFYKNGNGNFHLLDGGKIAALVAKFLKDLVQVTGLNLSMRVIQTAYANGSSTKYTENELNIPVVCVPTGVKYLHHEALKYDVGIYFEANGHGTVVFSEDAKLQIREIASSPNSSLDQKAAAKKLLSTMDVINEAIGDAISDMLLTEIILHDFDWDISDWDSIYTDFPNRQLKMKVPDRNVLSTTDAARKCVKPEGLQEEIDKAVAKYEQSRSFVRPSGTEDIVRVYAEANTQEAADKLAEEVVLLVKKFTENV</sequence>
<evidence type="ECO:0000256" key="1">
    <source>
        <dbReference type="ARBA" id="ARBA00000558"/>
    </source>
</evidence>
<feature type="binding site" evidence="17">
    <location>
        <position position="283"/>
    </location>
    <ligand>
        <name>Mg(2+)</name>
        <dbReference type="ChEBI" id="CHEBI:18420"/>
    </ligand>
</feature>
<dbReference type="Pfam" id="PF21404">
    <property type="entry name" value="AMG1_III"/>
    <property type="match status" value="1"/>
</dbReference>
<feature type="binding site" evidence="16">
    <location>
        <begin position="501"/>
        <end position="505"/>
    </location>
    <ligand>
        <name>substrate</name>
    </ligand>
</feature>
<evidence type="ECO:0000259" key="18">
    <source>
        <dbReference type="Pfam" id="PF00408"/>
    </source>
</evidence>
<evidence type="ECO:0000256" key="16">
    <source>
        <dbReference type="PIRSR" id="PIRSR016408-2"/>
    </source>
</evidence>
<evidence type="ECO:0000256" key="6">
    <source>
        <dbReference type="ARBA" id="ARBA00022723"/>
    </source>
</evidence>
<dbReference type="PIRSF" id="PIRSF016408">
    <property type="entry name" value="PAGM"/>
    <property type="match status" value="1"/>
</dbReference>
<keyword evidence="8 14" id="KW-0413">Isomerase</keyword>
<accession>A0A8X6HW89</accession>
<dbReference type="EMBL" id="BMAO01002692">
    <property type="protein sequence ID" value="GFQ82577.1"/>
    <property type="molecule type" value="Genomic_DNA"/>
</dbReference>
<keyword evidence="23" id="KW-1185">Reference proteome</keyword>
<dbReference type="GO" id="GO:0005975">
    <property type="term" value="P:carbohydrate metabolic process"/>
    <property type="evidence" value="ECO:0007669"/>
    <property type="project" value="InterPro"/>
</dbReference>
<feature type="binding site" evidence="16">
    <location>
        <position position="510"/>
    </location>
    <ligand>
        <name>substrate</name>
    </ligand>
</feature>
<dbReference type="PANTHER" id="PTHR45955">
    <property type="entry name" value="PHOSPHOACETYLGLUCOSAMINE MUTASE"/>
    <property type="match status" value="1"/>
</dbReference>
<evidence type="ECO:0000259" key="21">
    <source>
        <dbReference type="Pfam" id="PF21405"/>
    </source>
</evidence>
<comment type="catalytic activity">
    <reaction evidence="1 14">
        <text>N-acetyl-alpha-D-glucosamine 1-phosphate = N-acetyl-D-glucosamine 6-phosphate</text>
        <dbReference type="Rhea" id="RHEA:23804"/>
        <dbReference type="ChEBI" id="CHEBI:57513"/>
        <dbReference type="ChEBI" id="CHEBI:57776"/>
        <dbReference type="EC" id="5.4.2.3"/>
    </reaction>
</comment>
<comment type="function">
    <text evidence="13">Catalyzes the conversion of GlcNAc-6-P into GlcNAc-1-P during the synthesis of uridine diphosphate/UDP-GlcNAc, which is a biosynthetic precursor of chitin and also supplies the amino sugars for N-linked oligosaccharides of glycoproteins.</text>
</comment>